<dbReference type="PATRIC" id="fig|466.6.peg.1627"/>
<dbReference type="GO" id="GO:0016491">
    <property type="term" value="F:oxidoreductase activity"/>
    <property type="evidence" value="ECO:0007669"/>
    <property type="project" value="UniProtKB-KW"/>
</dbReference>
<dbReference type="RefSeq" id="WP_058452314.1">
    <property type="nucleotide sequence ID" value="NZ_CAAAIB010000011.1"/>
</dbReference>
<proteinExistence type="predicted"/>
<dbReference type="Pfam" id="PF03435">
    <property type="entry name" value="Sacchrp_dh_NADP"/>
    <property type="match status" value="1"/>
</dbReference>
<dbReference type="AlphaFoldDB" id="A0A0W0W1N0"/>
<dbReference type="EMBL" id="LNYL01000041">
    <property type="protein sequence ID" value="KTD26177.1"/>
    <property type="molecule type" value="Genomic_DNA"/>
</dbReference>
<dbReference type="STRING" id="466.Lmac_1545"/>
<dbReference type="InterPro" id="IPR036291">
    <property type="entry name" value="NAD(P)-bd_dom_sf"/>
</dbReference>
<name>A0A0W0W1N0_9GAMM</name>
<dbReference type="Pfam" id="PF16653">
    <property type="entry name" value="Sacchrp_dh_C"/>
    <property type="match status" value="1"/>
</dbReference>
<evidence type="ECO:0000256" key="1">
    <source>
        <dbReference type="ARBA" id="ARBA00023002"/>
    </source>
</evidence>
<dbReference type="Proteomes" id="UP000054908">
    <property type="component" value="Unassembled WGS sequence"/>
</dbReference>
<reference evidence="4 5" key="1">
    <citation type="submission" date="2015-11" db="EMBL/GenBank/DDBJ databases">
        <title>Genomic analysis of 38 Legionella species identifies large and diverse effector repertoires.</title>
        <authorList>
            <person name="Burstein D."/>
            <person name="Amaro F."/>
            <person name="Zusman T."/>
            <person name="Lifshitz Z."/>
            <person name="Cohen O."/>
            <person name="Gilbert J.A."/>
            <person name="Pupko T."/>
            <person name="Shuman H.A."/>
            <person name="Segal G."/>
        </authorList>
    </citation>
    <scope>NUCLEOTIDE SEQUENCE [LARGE SCALE GENOMIC DNA]</scope>
    <source>
        <strain evidence="4 5">PX-1-G2-E2</strain>
    </source>
</reference>
<dbReference type="InterPro" id="IPR051168">
    <property type="entry name" value="AASS"/>
</dbReference>
<dbReference type="SUPFAM" id="SSF51735">
    <property type="entry name" value="NAD(P)-binding Rossmann-fold domains"/>
    <property type="match status" value="1"/>
</dbReference>
<sequence length="362" mass="40206">MYNVMITGAGKIGSLIACLLADSGDYEVHLADFEFAGTDVKRLLQAMPEIKTVALDVKDKESTQTYMRENKIVAVISSLPYYLNTYVAEAAKASKAHYFDLTEDTSVTEAVKTIAKNAETAFVPQCGLAPGFISIAANSLMKEFEQCYHAKLRVGALPQRANNALQYSLTWSTDGVINEYGNPCYGIEKGKPTVLKPLEGREAIQIDGCEYEAFNTSGGLGSLAELYTGKVQTLNYKTMRYPGHCEKMRLLMNDLKLNEDRETLKRILERAIPKTYQDIVIVYVTVEGIKQGELTEKSYVKKIYPEEIRGLEWSAIQVSTAAGVCAVVDLVMGQANEYHGLILQENFRLADVLANRFGRHYA</sequence>
<organism evidence="4 5">
    <name type="scientific">Legionella maceachernii</name>
    <dbReference type="NCBI Taxonomy" id="466"/>
    <lineage>
        <taxon>Bacteria</taxon>
        <taxon>Pseudomonadati</taxon>
        <taxon>Pseudomonadota</taxon>
        <taxon>Gammaproteobacteria</taxon>
        <taxon>Legionellales</taxon>
        <taxon>Legionellaceae</taxon>
        <taxon>Legionella</taxon>
    </lineage>
</organism>
<protein>
    <submittedName>
        <fullName evidence="4">L-lysine dehydrogenase</fullName>
    </submittedName>
</protein>
<feature type="domain" description="Saccharopine dehydrogenase NADP binding" evidence="2">
    <location>
        <begin position="4"/>
        <end position="119"/>
    </location>
</feature>
<dbReference type="SUPFAM" id="SSF55347">
    <property type="entry name" value="Glyceraldehyde-3-phosphate dehydrogenase-like, C-terminal domain"/>
    <property type="match status" value="1"/>
</dbReference>
<evidence type="ECO:0000259" key="2">
    <source>
        <dbReference type="Pfam" id="PF03435"/>
    </source>
</evidence>
<keyword evidence="5" id="KW-1185">Reference proteome</keyword>
<dbReference type="OrthoDB" id="9769367at2"/>
<gene>
    <name evidence="4" type="ORF">Lmac_1545</name>
</gene>
<evidence type="ECO:0000313" key="5">
    <source>
        <dbReference type="Proteomes" id="UP000054908"/>
    </source>
</evidence>
<dbReference type="PANTHER" id="PTHR11133">
    <property type="entry name" value="SACCHAROPINE DEHYDROGENASE"/>
    <property type="match status" value="1"/>
</dbReference>
<accession>A0A0W0W1N0</accession>
<dbReference type="PANTHER" id="PTHR11133:SF22">
    <property type="entry name" value="ALPHA-AMINOADIPIC SEMIALDEHYDE SYNTHASE, MITOCHONDRIAL"/>
    <property type="match status" value="1"/>
</dbReference>
<dbReference type="InterPro" id="IPR032095">
    <property type="entry name" value="Sacchrp_dh-like_C"/>
</dbReference>
<dbReference type="InterPro" id="IPR005097">
    <property type="entry name" value="Sacchrp_dh_NADP-bd"/>
</dbReference>
<dbReference type="Gene3D" id="3.40.50.720">
    <property type="entry name" value="NAD(P)-binding Rossmann-like Domain"/>
    <property type="match status" value="1"/>
</dbReference>
<keyword evidence="1" id="KW-0560">Oxidoreductase</keyword>
<feature type="domain" description="Saccharopine dehydrogenase-like C-terminal" evidence="3">
    <location>
        <begin position="127"/>
        <end position="347"/>
    </location>
</feature>
<evidence type="ECO:0000259" key="3">
    <source>
        <dbReference type="Pfam" id="PF16653"/>
    </source>
</evidence>
<dbReference type="Gene3D" id="3.30.360.10">
    <property type="entry name" value="Dihydrodipicolinate Reductase, domain 2"/>
    <property type="match status" value="1"/>
</dbReference>
<evidence type="ECO:0000313" key="4">
    <source>
        <dbReference type="EMBL" id="KTD26177.1"/>
    </source>
</evidence>
<comment type="caution">
    <text evidence="4">The sequence shown here is derived from an EMBL/GenBank/DDBJ whole genome shotgun (WGS) entry which is preliminary data.</text>
</comment>